<protein>
    <recommendedName>
        <fullName evidence="2">SUZ RNA-binding domain-containing</fullName>
    </recommendedName>
</protein>
<dbReference type="AlphaFoldDB" id="A0A8B7N0M0"/>
<dbReference type="PANTHER" id="PTHR31796">
    <property type="entry name" value="SUZ DOMAIN-CONTAINING PROTEIN 1"/>
    <property type="match status" value="1"/>
</dbReference>
<feature type="compositionally biased region" description="Low complexity" evidence="3">
    <location>
        <begin position="182"/>
        <end position="198"/>
    </location>
</feature>
<dbReference type="InterPro" id="IPR024771">
    <property type="entry name" value="SUZ"/>
</dbReference>
<feature type="region of interest" description="Disordered" evidence="3">
    <location>
        <begin position="375"/>
        <end position="529"/>
    </location>
</feature>
<organism evidence="6 7">
    <name type="scientific">Hyalella azteca</name>
    <name type="common">Amphipod</name>
    <dbReference type="NCBI Taxonomy" id="294128"/>
    <lineage>
        <taxon>Eukaryota</taxon>
        <taxon>Metazoa</taxon>
        <taxon>Ecdysozoa</taxon>
        <taxon>Arthropoda</taxon>
        <taxon>Crustacea</taxon>
        <taxon>Multicrustacea</taxon>
        <taxon>Malacostraca</taxon>
        <taxon>Eumalacostraca</taxon>
        <taxon>Peracarida</taxon>
        <taxon>Amphipoda</taxon>
        <taxon>Senticaudata</taxon>
        <taxon>Talitrida</taxon>
        <taxon>Talitroidea</taxon>
        <taxon>Hyalellidae</taxon>
        <taxon>Hyalella</taxon>
    </lineage>
</organism>
<feature type="compositionally biased region" description="Basic residues" evidence="3">
    <location>
        <begin position="392"/>
        <end position="409"/>
    </location>
</feature>
<evidence type="ECO:0000313" key="7">
    <source>
        <dbReference type="RefSeq" id="XP_018007377.1"/>
    </source>
</evidence>
<feature type="compositionally biased region" description="Low complexity" evidence="3">
    <location>
        <begin position="163"/>
        <end position="174"/>
    </location>
</feature>
<name>A0A8B7N0M0_HYAAZ</name>
<dbReference type="GeneID" id="108665163"/>
<dbReference type="Proteomes" id="UP000694843">
    <property type="component" value="Unplaced"/>
</dbReference>
<feature type="domain" description="SUZ" evidence="4">
    <location>
        <begin position="48"/>
        <end position="121"/>
    </location>
</feature>
<evidence type="ECO:0000256" key="2">
    <source>
        <dbReference type="ARBA" id="ARBA00044802"/>
    </source>
</evidence>
<feature type="compositionally biased region" description="Polar residues" evidence="3">
    <location>
        <begin position="485"/>
        <end position="507"/>
    </location>
</feature>
<dbReference type="RefSeq" id="XP_018007377.1">
    <property type="nucleotide sequence ID" value="XM_018151888.2"/>
</dbReference>
<sequence>MLKMEESNRKTAPPAESWEEIAENPECLEKQLSKIKIKNCSSSPNNDDVPQQSLNKQVTILSGDEHCRTQYVPEVKVLIMKRPSQSSSDAAAAKPKAPLKTLEQRQAEYNEARIRILGNAEPTACSDKTDASSVAAPGDVSKGNSPVAQGAQRGLITGAAARQQQQSKPSGQWQNKHKTSGNSQNKRANNASNNNQSNNIQYKDQSHIVQQQTPITVPTREPGLTMYSVPEFYPGDSQAIHHYQQPYTHCYPPTMTTCQPQYPTSMAGQQPTPPQLPQPYSAQDYSLSAQPYPPSSYGPGVPAPAYMPSPNPVYSPYVTNHQQLPFHCYAPHPFPLPPHQHPQMMSLQQQPPLQTQASTPVSYNLQQLPPQTLSALADPQQPMPAQPPHQRQQNKKQNKRNQKNTRYRNLRPDNSTSPTLVNGKKSSPKIMANGAASGEALKPLSDSPANTSSPPPDVSLDAAEASPMETVNKQKKKRKKKKNPVKTSATSSISTTGKTNGTLSSKEGNGRIIRMPRGPDGTKGFTLVR</sequence>
<reference evidence="7" key="1">
    <citation type="submission" date="2025-08" db="UniProtKB">
        <authorList>
            <consortium name="RefSeq"/>
        </authorList>
    </citation>
    <scope>IDENTIFICATION</scope>
    <source>
        <tissue evidence="7">Whole organism</tissue>
    </source>
</reference>
<feature type="region of interest" description="Disordered" evidence="3">
    <location>
        <begin position="82"/>
        <end position="101"/>
    </location>
</feature>
<accession>A0A8B7N0M0</accession>
<feature type="region of interest" description="Disordered" evidence="3">
    <location>
        <begin position="1"/>
        <end position="23"/>
    </location>
</feature>
<feature type="compositionally biased region" description="Basic residues" evidence="3">
    <location>
        <begin position="473"/>
        <end position="484"/>
    </location>
</feature>
<dbReference type="PROSITE" id="PS51673">
    <property type="entry name" value="SUZ"/>
    <property type="match status" value="1"/>
</dbReference>
<evidence type="ECO:0000313" key="6">
    <source>
        <dbReference type="Proteomes" id="UP000694843"/>
    </source>
</evidence>
<evidence type="ECO:0000259" key="4">
    <source>
        <dbReference type="PROSITE" id="PS51673"/>
    </source>
</evidence>
<keyword evidence="6" id="KW-1185">Reference proteome</keyword>
<dbReference type="PANTHER" id="PTHR31796:SF2">
    <property type="entry name" value="SUZ DOMAIN-CONTAINING PROTEIN 1"/>
    <property type="match status" value="1"/>
</dbReference>
<dbReference type="Pfam" id="PF12752">
    <property type="entry name" value="SUZ"/>
    <property type="match status" value="1"/>
</dbReference>
<dbReference type="OrthoDB" id="5373615at2759"/>
<evidence type="ECO:0000256" key="3">
    <source>
        <dbReference type="SAM" id="MobiDB-lite"/>
    </source>
</evidence>
<feature type="domain" description="SUZ-C" evidence="5">
    <location>
        <begin position="473"/>
        <end position="529"/>
    </location>
</feature>
<dbReference type="InterPro" id="IPR024642">
    <property type="entry name" value="SUZ-C"/>
</dbReference>
<dbReference type="InterPro" id="IPR039228">
    <property type="entry name" value="SZRD1"/>
</dbReference>
<comment type="similarity">
    <text evidence="1">Belongs to the SZRD1 family.</text>
</comment>
<dbReference type="PROSITE" id="PS51938">
    <property type="entry name" value="SUZ_C"/>
    <property type="match status" value="1"/>
</dbReference>
<evidence type="ECO:0000256" key="1">
    <source>
        <dbReference type="ARBA" id="ARBA00007124"/>
    </source>
</evidence>
<dbReference type="Pfam" id="PF12901">
    <property type="entry name" value="SUZ-C"/>
    <property type="match status" value="1"/>
</dbReference>
<dbReference type="KEGG" id="hazt:108665163"/>
<evidence type="ECO:0000259" key="5">
    <source>
        <dbReference type="PROSITE" id="PS51938"/>
    </source>
</evidence>
<proteinExistence type="inferred from homology"/>
<feature type="compositionally biased region" description="Low complexity" evidence="3">
    <location>
        <begin position="341"/>
        <end position="359"/>
    </location>
</feature>
<gene>
    <name evidence="7" type="primary">LOC108665163</name>
</gene>
<feature type="region of interest" description="Disordered" evidence="3">
    <location>
        <begin position="337"/>
        <end position="359"/>
    </location>
</feature>
<feature type="region of interest" description="Disordered" evidence="3">
    <location>
        <begin position="121"/>
        <end position="198"/>
    </location>
</feature>